<dbReference type="Gene3D" id="1.20.120.1200">
    <property type="entry name" value="NADH-ubiquinone/plastoquinone oxidoreductase chain 6, subunit NuoJ"/>
    <property type="match status" value="1"/>
</dbReference>
<gene>
    <name evidence="3" type="ordered locus">Tter_1535</name>
</gene>
<dbReference type="EC" id="7.1.1.-" evidence="2"/>
<keyword evidence="3" id="KW-0830">Ubiquinone</keyword>
<feature type="transmembrane region" description="Helical" evidence="2">
    <location>
        <begin position="6"/>
        <end position="24"/>
    </location>
</feature>
<comment type="subcellular location">
    <subcellularLocation>
        <location evidence="2">Cell membrane</location>
        <topology evidence="2">Multi-pass membrane protein</topology>
    </subcellularLocation>
</comment>
<dbReference type="Proteomes" id="UP000000323">
    <property type="component" value="Chromosome 1"/>
</dbReference>
<sequence>MDLVSWLFILFAVIGLLGAVMVVVARNPVHCVLFMLLTFVNIAAMFVLLDAQFIAILQVLVYSGAILVLFLFVVMLLQQAERPIPMLAARVQLPVALVVGGLFLLEIIVVTFGNIITAGRKGGDTPQAIAQAGGNVQALGEQLFTRWLLPFEIASVLLLVAAIGALYLAKEDL</sequence>
<organism evidence="3 4">
    <name type="scientific">Thermobaculum terrenum (strain ATCC BAA-798 / CCMEE 7001 / YNP1)</name>
    <dbReference type="NCBI Taxonomy" id="525904"/>
    <lineage>
        <taxon>Bacteria</taxon>
        <taxon>Bacillati</taxon>
        <taxon>Chloroflexota</taxon>
        <taxon>Chloroflexia</taxon>
        <taxon>Candidatus Thermobaculales</taxon>
        <taxon>Candidatus Thermobaculaceae</taxon>
        <taxon>Thermobaculum</taxon>
    </lineage>
</organism>
<keyword evidence="4" id="KW-1185">Reference proteome</keyword>
<evidence type="ECO:0000256" key="1">
    <source>
        <dbReference type="ARBA" id="ARBA00005698"/>
    </source>
</evidence>
<name>D1CCC6_THET1</name>
<feature type="transmembrane region" description="Helical" evidence="2">
    <location>
        <begin position="55"/>
        <end position="77"/>
    </location>
</feature>
<dbReference type="STRING" id="525904.Tter_1535"/>
<dbReference type="HOGENOM" id="CLU_085957_4_1_0"/>
<keyword evidence="2" id="KW-0472">Membrane</keyword>
<dbReference type="GO" id="GO:0008137">
    <property type="term" value="F:NADH dehydrogenase (ubiquinone) activity"/>
    <property type="evidence" value="ECO:0007669"/>
    <property type="project" value="UniProtKB-UniRule"/>
</dbReference>
<dbReference type="GO" id="GO:0048038">
    <property type="term" value="F:quinone binding"/>
    <property type="evidence" value="ECO:0007669"/>
    <property type="project" value="UniProtKB-UniRule"/>
</dbReference>
<protein>
    <recommendedName>
        <fullName evidence="2">NADH-quinone oxidoreductase subunit J</fullName>
        <ecNumber evidence="2">7.1.1.-</ecNumber>
    </recommendedName>
</protein>
<reference evidence="4" key="1">
    <citation type="journal article" date="2010" name="Stand. Genomic Sci.">
        <title>Complete genome sequence of 'Thermobaculum terrenum' type strain (YNP1).</title>
        <authorList>
            <person name="Kiss H."/>
            <person name="Cleland D."/>
            <person name="Lapidus A."/>
            <person name="Lucas S."/>
            <person name="Glavina Del Rio T."/>
            <person name="Nolan M."/>
            <person name="Tice H."/>
            <person name="Han C."/>
            <person name="Goodwin L."/>
            <person name="Pitluck S."/>
            <person name="Liolios K."/>
            <person name="Ivanova N."/>
            <person name="Mavromatis K."/>
            <person name="Ovchinnikova G."/>
            <person name="Pati A."/>
            <person name="Chen A."/>
            <person name="Palaniappan K."/>
            <person name="Land M."/>
            <person name="Hauser L."/>
            <person name="Chang Y."/>
            <person name="Jeffries C."/>
            <person name="Lu M."/>
            <person name="Brettin T."/>
            <person name="Detter J."/>
            <person name="Goker M."/>
            <person name="Tindall B."/>
            <person name="Beck B."/>
            <person name="McDermott T."/>
            <person name="Woyke T."/>
            <person name="Bristow J."/>
            <person name="Eisen J."/>
            <person name="Markowitz V."/>
            <person name="Hugenholtz P."/>
            <person name="Kyrpides N."/>
            <person name="Klenk H."/>
            <person name="Cheng J."/>
        </authorList>
    </citation>
    <scope>NUCLEOTIDE SEQUENCE [LARGE SCALE GENOMIC DNA]</scope>
    <source>
        <strain evidence="4">ATCC BAA-798 / YNP1</strain>
    </source>
</reference>
<dbReference type="GO" id="GO:0005886">
    <property type="term" value="C:plasma membrane"/>
    <property type="evidence" value="ECO:0007669"/>
    <property type="project" value="UniProtKB-SubCell"/>
</dbReference>
<feature type="transmembrane region" description="Helical" evidence="2">
    <location>
        <begin position="89"/>
        <end position="116"/>
    </location>
</feature>
<comment type="catalytic activity">
    <reaction evidence="2">
        <text>a quinone + NADH + 5 H(+)(in) = a quinol + NAD(+) + 4 H(+)(out)</text>
        <dbReference type="Rhea" id="RHEA:57888"/>
        <dbReference type="ChEBI" id="CHEBI:15378"/>
        <dbReference type="ChEBI" id="CHEBI:24646"/>
        <dbReference type="ChEBI" id="CHEBI:57540"/>
        <dbReference type="ChEBI" id="CHEBI:57945"/>
        <dbReference type="ChEBI" id="CHEBI:132124"/>
    </reaction>
</comment>
<dbReference type="EMBL" id="CP001825">
    <property type="protein sequence ID" value="ACZ42441.1"/>
    <property type="molecule type" value="Genomic_DNA"/>
</dbReference>
<keyword evidence="2" id="KW-1003">Cell membrane</keyword>
<keyword evidence="2" id="KW-1133">Transmembrane helix</keyword>
<proteinExistence type="inferred from homology"/>
<evidence type="ECO:0000313" key="4">
    <source>
        <dbReference type="Proteomes" id="UP000000323"/>
    </source>
</evidence>
<dbReference type="eggNOG" id="COG0839">
    <property type="taxonomic scope" value="Bacteria"/>
</dbReference>
<feature type="transmembrane region" description="Helical" evidence="2">
    <location>
        <begin position="31"/>
        <end position="49"/>
    </location>
</feature>
<keyword evidence="2" id="KW-0874">Quinone</keyword>
<dbReference type="AlphaFoldDB" id="D1CCC6"/>
<accession>D1CCC6</accession>
<dbReference type="PANTHER" id="PTHR33269:SF17">
    <property type="entry name" value="NADH-UBIQUINONE OXIDOREDUCTASE CHAIN 6"/>
    <property type="match status" value="1"/>
</dbReference>
<dbReference type="InterPro" id="IPR042106">
    <property type="entry name" value="Nuo/plastoQ_OxRdtase_6_NuoJ"/>
</dbReference>
<dbReference type="Pfam" id="PF00499">
    <property type="entry name" value="Oxidored_q3"/>
    <property type="match status" value="1"/>
</dbReference>
<feature type="transmembrane region" description="Helical" evidence="2">
    <location>
        <begin position="147"/>
        <end position="169"/>
    </location>
</feature>
<comment type="similarity">
    <text evidence="1 2">Belongs to the complex I subunit 6 family.</text>
</comment>
<dbReference type="RefSeq" id="WP_012875475.1">
    <property type="nucleotide sequence ID" value="NC_013525.1"/>
</dbReference>
<comment type="function">
    <text evidence="2">NDH-1 shuttles electrons from NADH, via FMN and iron-sulfur (Fe-S) centers, to quinones in the respiratory chain. Couples the redox reaction to proton translocation (for every two electrons transferred, four hydrogen ions are translocated across the cytoplasmic membrane), and thus conserves the redox energy in a proton gradient.</text>
</comment>
<evidence type="ECO:0000256" key="2">
    <source>
        <dbReference type="RuleBase" id="RU004429"/>
    </source>
</evidence>
<evidence type="ECO:0000313" key="3">
    <source>
        <dbReference type="EMBL" id="ACZ42441.1"/>
    </source>
</evidence>
<keyword evidence="2" id="KW-0812">Transmembrane</keyword>
<keyword evidence="2" id="KW-0520">NAD</keyword>
<dbReference type="OrthoDB" id="9814997at2"/>
<dbReference type="PANTHER" id="PTHR33269">
    <property type="entry name" value="NADH-UBIQUINONE OXIDOREDUCTASE CHAIN 6"/>
    <property type="match status" value="1"/>
</dbReference>
<dbReference type="InterPro" id="IPR001457">
    <property type="entry name" value="NADH_UbQ/plastoQ_OxRdtase_su6"/>
</dbReference>
<dbReference type="KEGG" id="ttr:Tter_1535"/>